<protein>
    <recommendedName>
        <fullName evidence="2">General transcription factor IIH subunit 3</fullName>
    </recommendedName>
    <alternativeName>
        <fullName evidence="2">General transcription factor IIH polypeptide 3</fullName>
    </alternativeName>
</protein>
<keyword evidence="2" id="KW-0227">DNA damage</keyword>
<keyword evidence="3" id="KW-0175">Coiled coil</keyword>
<keyword evidence="5" id="KW-1185">Reference proteome</keyword>
<organism evidence="4 5">
    <name type="scientific">Ditylenchus destructor</name>
    <dbReference type="NCBI Taxonomy" id="166010"/>
    <lineage>
        <taxon>Eukaryota</taxon>
        <taxon>Metazoa</taxon>
        <taxon>Ecdysozoa</taxon>
        <taxon>Nematoda</taxon>
        <taxon>Chromadorea</taxon>
        <taxon>Rhabditida</taxon>
        <taxon>Tylenchina</taxon>
        <taxon>Tylenchomorpha</taxon>
        <taxon>Sphaerularioidea</taxon>
        <taxon>Anguinidae</taxon>
        <taxon>Anguininae</taxon>
        <taxon>Ditylenchus</taxon>
    </lineage>
</organism>
<keyword evidence="2" id="KW-0539">Nucleus</keyword>
<dbReference type="EMBL" id="JAKKPZ010000001">
    <property type="protein sequence ID" value="KAI1729375.1"/>
    <property type="molecule type" value="Genomic_DNA"/>
</dbReference>
<dbReference type="Gene3D" id="3.40.50.1910">
    <property type="match status" value="2"/>
</dbReference>
<comment type="caution">
    <text evidence="4">The sequence shown here is derived from an EMBL/GenBank/DDBJ whole genome shotgun (WGS) entry which is preliminary data.</text>
</comment>
<dbReference type="InterPro" id="IPR036465">
    <property type="entry name" value="vWFA_dom_sf"/>
</dbReference>
<name>A0AAD4NIF7_9BILA</name>
<dbReference type="InterPro" id="IPR001619">
    <property type="entry name" value="Sec1-like"/>
</dbReference>
<keyword evidence="2" id="KW-0479">Metal-binding</keyword>
<keyword evidence="2" id="KW-0805">Transcription regulation</keyword>
<dbReference type="Gene3D" id="3.40.50.2060">
    <property type="match status" value="1"/>
</dbReference>
<dbReference type="GO" id="GO:0006289">
    <property type="term" value="P:nucleotide-excision repair"/>
    <property type="evidence" value="ECO:0007669"/>
    <property type="project" value="UniProtKB-UniRule"/>
</dbReference>
<evidence type="ECO:0000256" key="1">
    <source>
        <dbReference type="ARBA" id="ARBA00009884"/>
    </source>
</evidence>
<gene>
    <name evidence="4" type="ORF">DdX_01614</name>
</gene>
<accession>A0AAD4NIF7</accession>
<reference evidence="4" key="1">
    <citation type="submission" date="2022-01" db="EMBL/GenBank/DDBJ databases">
        <title>Genome Sequence Resource for Two Populations of Ditylenchus destructor, the Migratory Endoparasitic Phytonematode.</title>
        <authorList>
            <person name="Zhang H."/>
            <person name="Lin R."/>
            <person name="Xie B."/>
        </authorList>
    </citation>
    <scope>NUCLEOTIDE SEQUENCE</scope>
    <source>
        <strain evidence="4">BazhouSP</strain>
    </source>
</reference>
<keyword evidence="2" id="KW-0862">Zinc</keyword>
<dbReference type="InterPro" id="IPR043155">
    <property type="entry name" value="VPS33_dom3b"/>
</dbReference>
<comment type="similarity">
    <text evidence="1">Belongs to the STXBP/unc-18/SEC1 family.</text>
</comment>
<dbReference type="Proteomes" id="UP001201812">
    <property type="component" value="Unassembled WGS sequence"/>
</dbReference>
<dbReference type="Gene3D" id="3.40.50.410">
    <property type="entry name" value="von Willebrand factor, type A domain"/>
    <property type="match status" value="1"/>
</dbReference>
<dbReference type="Pfam" id="PF00995">
    <property type="entry name" value="Sec1"/>
    <property type="match status" value="1"/>
</dbReference>
<dbReference type="GO" id="GO:0005675">
    <property type="term" value="C:transcription factor TFIIH holo complex"/>
    <property type="evidence" value="ECO:0007669"/>
    <property type="project" value="UniProtKB-UniRule"/>
</dbReference>
<evidence type="ECO:0000256" key="2">
    <source>
        <dbReference type="RuleBase" id="RU368090"/>
    </source>
</evidence>
<keyword evidence="2" id="KW-0804">Transcription</keyword>
<keyword evidence="2" id="KW-0234">DNA repair</keyword>
<dbReference type="InterPro" id="IPR004600">
    <property type="entry name" value="TFIIH_Tfb4/GTF2H3"/>
</dbReference>
<dbReference type="AlphaFoldDB" id="A0AAD4NIF7"/>
<comment type="similarity">
    <text evidence="2">Belongs to the TFB4 family.</text>
</comment>
<dbReference type="Pfam" id="PF03850">
    <property type="entry name" value="Tfb4"/>
    <property type="match status" value="1"/>
</dbReference>
<dbReference type="GO" id="GO:0016192">
    <property type="term" value="P:vesicle-mediated transport"/>
    <property type="evidence" value="ECO:0007669"/>
    <property type="project" value="InterPro"/>
</dbReference>
<dbReference type="PANTHER" id="PTHR11679">
    <property type="entry name" value="VESICLE PROTEIN SORTING-ASSOCIATED"/>
    <property type="match status" value="1"/>
</dbReference>
<comment type="subunit">
    <text evidence="2">Part of a TFIID-containing RNA polymerase II pre-initiation complex that is composed of TBP and at least GTF2A1, GTF2A2, GTF2E1, GTF2E2, GTF2F1, GTF2H2, GTF2H3, GTF2H4, GTF2H5, GTF2B, TCEA1, ERCC2, ERCC3, TAF1, TAF2, TAF3, TAF4, TAF5, TAF6, TAF7, TAF8, TAF9, TAF10, TAF11, TAF12 and TAF13. Component of the 7-subunit TFIIH core complex composed of XPB/ERCC3, XPD/ERCC2, GTF2H1, GTF2H2, GTF2H3, GTF2H4 and GTF2H5, which is active in NER. The core complex associates with the 3-subunit CDK-activating kinase (CAK) module composed of CCNH/cyclin H, CDK7 and MNAT1 to form the 10-subunit holoenzyme (holo-TFIIH) active in transcription. Interacts with RARA; the interaction requires prior phosphorylation of RARA on 'Ser-369' which then enhances interaction of RARA with CDK7.</text>
</comment>
<dbReference type="Gene3D" id="3.90.830.10">
    <property type="entry name" value="Syntaxin Binding Protein 1, Chain A, domain 2"/>
    <property type="match status" value="1"/>
</dbReference>
<evidence type="ECO:0000256" key="3">
    <source>
        <dbReference type="SAM" id="Coils"/>
    </source>
</evidence>
<dbReference type="InterPro" id="IPR043154">
    <property type="entry name" value="Sec-1-like_dom1"/>
</dbReference>
<dbReference type="InterPro" id="IPR027482">
    <property type="entry name" value="Sec1-like_dom2"/>
</dbReference>
<comment type="subcellular location">
    <subcellularLocation>
        <location evidence="2">Nucleus</location>
    </subcellularLocation>
</comment>
<feature type="coiled-coil region" evidence="3">
    <location>
        <begin position="571"/>
        <end position="598"/>
    </location>
</feature>
<evidence type="ECO:0000313" key="4">
    <source>
        <dbReference type="EMBL" id="KAI1729375.1"/>
    </source>
</evidence>
<dbReference type="GO" id="GO:0000439">
    <property type="term" value="C:transcription factor TFIIH core complex"/>
    <property type="evidence" value="ECO:0007669"/>
    <property type="project" value="UniProtKB-UniRule"/>
</dbReference>
<keyword evidence="2" id="KW-0863">Zinc-finger</keyword>
<dbReference type="SUPFAM" id="SSF56815">
    <property type="entry name" value="Sec1/munc18-like (SM) proteins"/>
    <property type="match status" value="1"/>
</dbReference>
<dbReference type="GO" id="GO:0008270">
    <property type="term" value="F:zinc ion binding"/>
    <property type="evidence" value="ECO:0007669"/>
    <property type="project" value="UniProtKB-KW"/>
</dbReference>
<evidence type="ECO:0000313" key="5">
    <source>
        <dbReference type="Proteomes" id="UP001201812"/>
    </source>
</evidence>
<dbReference type="InterPro" id="IPR043127">
    <property type="entry name" value="Sec-1-like_dom3a"/>
</dbReference>
<dbReference type="GO" id="GO:0006355">
    <property type="term" value="P:regulation of DNA-templated transcription"/>
    <property type="evidence" value="ECO:0007669"/>
    <property type="project" value="InterPro"/>
</dbReference>
<dbReference type="InterPro" id="IPR036045">
    <property type="entry name" value="Sec1-like_sf"/>
</dbReference>
<sequence length="872" mass="98673">MSFLSVIVDCNASNWGRYLDKFPNDGEKKFQNILSSVAAFCNAHMLSSLNNRLILLAGGMKNKNKKLFSNELDFSPTTNAIHAVEASLRDAIMKSANTEDPSTTCSCYGAAVALSICAFERYNKEFFNPIGRIVIINLAADLSNEQNTLMNLFFSANQHSMEVDVAFLTNPVPILQQACDITSGTHMIVDTPHRLIQYLMQNCLGGSRECRDAFSMWKEEDIDYRTTCHCHNKLVNIGWVCSVCLSVHCQFQPFCATCNVVFSLPAGQKRAAKKPHFSSFVQDYNRRLISDALSALEGSIGIVWDEPIMKQLDNVVITPAALQAQNVTKNFWLKDSLNVNANVSHFVYLIAPTILSVDLLIKNYMKKIANNDNRLHHVMMIPEVPFPLQERLKSDPKVWNKIESVKNLPLYWFPTEQPNFIHSAQPQLPSRMLIDGDWNVLFRSAMALLQLERLMPSIPILYCKGKWSARIVEMIRGNRTLEDKQPVNERLDIDKVVIIDRWLDPLTPLMSQSTFGGVIDDLFSISVQGKVEIPQIPIDQDSRSDEKSHKSIWLSNENNINVYEQLQDLHLSAVKTRIDEIDKEREEMKNQIKSLGSMAEYKKIVSRLQNVAKNTKALDVFAEILAAITTSRLDDFLIGRIKCEQEILLNMWSDKIVPFIENSIIEACPCIAVLRLIALHSLISNGLKPAILQTYRKLFIQSYGVNALGWWLKLQIAGLMRCSSPETRLDVRYPPIDFVTMTKAFRLHFPDVDEIRRSDTSYAYSGRASLLVRYIEEGIRNDWKDFTKVDSTPINKDIVTDMPLAENAFSSSLSFFSRSKAQKDSKPRTMVFVVGGVTRAEVSSLKLLSENICLIASTGNITGDYLLNSFNE</sequence>
<comment type="function">
    <text evidence="2">Component of the general transcription and DNA repair factor IIH (TFIIH) core complex, which is involved in general and transcription-coupled nucleotide excision repair (NER) of damaged DNA and, when complexed to CAK, in RNA transcription by RNA polymerase II. In NER, TFIIH acts by opening DNA around the lesion to allow the excision of the damaged oligonucleotide and its replacement by a new DNA fragment. In transcription, TFIIH has an essential role in transcription initiation. When the pre-initiation complex (PIC) has been established, TFIIH is required for promoter opening and promoter escape. Phosphorylation of the C-terminal tail (CTD) of the largest subunit of RNA polymerase II by the kinase module CAK controls the initiation of transcription.</text>
</comment>
<dbReference type="Gene3D" id="1.25.40.850">
    <property type="match status" value="1"/>
</dbReference>
<proteinExistence type="inferred from homology"/>